<comment type="caution">
    <text evidence="2">The sequence shown here is derived from an EMBL/GenBank/DDBJ whole genome shotgun (WGS) entry which is preliminary data.</text>
</comment>
<dbReference type="Pfam" id="PF13391">
    <property type="entry name" value="HNH_2"/>
    <property type="match status" value="1"/>
</dbReference>
<evidence type="ECO:0000259" key="1">
    <source>
        <dbReference type="Pfam" id="PF13391"/>
    </source>
</evidence>
<organism evidence="2 3">
    <name type="scientific">Azospirillum picis</name>
    <dbReference type="NCBI Taxonomy" id="488438"/>
    <lineage>
        <taxon>Bacteria</taxon>
        <taxon>Pseudomonadati</taxon>
        <taxon>Pseudomonadota</taxon>
        <taxon>Alphaproteobacteria</taxon>
        <taxon>Rhodospirillales</taxon>
        <taxon>Azospirillaceae</taxon>
        <taxon>Azospirillum</taxon>
    </lineage>
</organism>
<accession>A0ABU0MM26</accession>
<reference evidence="2 3" key="1">
    <citation type="submission" date="2023-07" db="EMBL/GenBank/DDBJ databases">
        <title>Genomic Encyclopedia of Type Strains, Phase IV (KMG-IV): sequencing the most valuable type-strain genomes for metagenomic binning, comparative biology and taxonomic classification.</title>
        <authorList>
            <person name="Goeker M."/>
        </authorList>
    </citation>
    <scope>NUCLEOTIDE SEQUENCE [LARGE SCALE GENOMIC DNA]</scope>
    <source>
        <strain evidence="2 3">DSM 19922</strain>
    </source>
</reference>
<evidence type="ECO:0000313" key="3">
    <source>
        <dbReference type="Proteomes" id="UP001244552"/>
    </source>
</evidence>
<protein>
    <recommendedName>
        <fullName evidence="1">HNH nuclease domain-containing protein</fullName>
    </recommendedName>
</protein>
<dbReference type="InterPro" id="IPR003615">
    <property type="entry name" value="HNH_nuc"/>
</dbReference>
<feature type="domain" description="HNH nuclease" evidence="1">
    <location>
        <begin position="208"/>
        <end position="261"/>
    </location>
</feature>
<gene>
    <name evidence="2" type="ORF">QO018_003398</name>
</gene>
<dbReference type="Proteomes" id="UP001244552">
    <property type="component" value="Unassembled WGS sequence"/>
</dbReference>
<evidence type="ECO:0000313" key="2">
    <source>
        <dbReference type="EMBL" id="MDQ0534523.1"/>
    </source>
</evidence>
<dbReference type="RefSeq" id="WP_307354444.1">
    <property type="nucleotide sequence ID" value="NZ_JAGINO010000011.1"/>
</dbReference>
<proteinExistence type="predicted"/>
<name>A0ABU0MM26_9PROT</name>
<keyword evidence="3" id="KW-1185">Reference proteome</keyword>
<dbReference type="EMBL" id="JAUSVU010000012">
    <property type="protein sequence ID" value="MDQ0534523.1"/>
    <property type="molecule type" value="Genomic_DNA"/>
</dbReference>
<sequence>MNHSKTYRQEIEGGYLWSPKKERGGRRSQFYDNLRIAAPGERIISYAKGRIISVGQVSDFSFTAMKPAEFRGTGENWSQEGWLLPVSWFRAEKATPIGSIILGLQPLLPEKYSPFNKIGLGTQKAYLAEISEAAFEFVLLSAGFGKASEIDFPAANLYGDFIAGQENKMQYFLETDQTLSETERCQSILARRGQGLFRRNVASIETMCRITTVKTPSFLIASHIKPWRLCSSSFERLDGNNGLLLTPHVDLLFDRGYISFDNDGAVIFSEKIKESELMLLGLRRTPLAPPLAFSPKQIPYLDYHRASVFLG</sequence>